<proteinExistence type="predicted"/>
<organism evidence="2">
    <name type="scientific">Sesamum angustifolium</name>
    <dbReference type="NCBI Taxonomy" id="2727405"/>
    <lineage>
        <taxon>Eukaryota</taxon>
        <taxon>Viridiplantae</taxon>
        <taxon>Streptophyta</taxon>
        <taxon>Embryophyta</taxon>
        <taxon>Tracheophyta</taxon>
        <taxon>Spermatophyta</taxon>
        <taxon>Magnoliopsida</taxon>
        <taxon>eudicotyledons</taxon>
        <taxon>Gunneridae</taxon>
        <taxon>Pentapetalae</taxon>
        <taxon>asterids</taxon>
        <taxon>lamiids</taxon>
        <taxon>Lamiales</taxon>
        <taxon>Pedaliaceae</taxon>
        <taxon>Sesamum</taxon>
    </lineage>
</organism>
<dbReference type="InterPro" id="IPR013103">
    <property type="entry name" value="RVT_2"/>
</dbReference>
<reference evidence="2" key="1">
    <citation type="submission" date="2020-06" db="EMBL/GenBank/DDBJ databases">
        <authorList>
            <person name="Li T."/>
            <person name="Hu X."/>
            <person name="Zhang T."/>
            <person name="Song X."/>
            <person name="Zhang H."/>
            <person name="Dai N."/>
            <person name="Sheng W."/>
            <person name="Hou X."/>
            <person name="Wei L."/>
        </authorList>
    </citation>
    <scope>NUCLEOTIDE SEQUENCE</scope>
    <source>
        <strain evidence="2">G01</strain>
        <tissue evidence="2">Leaf</tissue>
    </source>
</reference>
<dbReference type="AlphaFoldDB" id="A0AAW2QS99"/>
<accession>A0AAW2QS99</accession>
<dbReference type="PANTHER" id="PTHR11439:SF491">
    <property type="entry name" value="INTEGRASE CATALYTIC DOMAIN-CONTAINING PROTEIN"/>
    <property type="match status" value="1"/>
</dbReference>
<evidence type="ECO:0000313" key="2">
    <source>
        <dbReference type="EMBL" id="KAL0370739.1"/>
    </source>
</evidence>
<dbReference type="EMBL" id="JACGWK010000002">
    <property type="protein sequence ID" value="KAL0370739.1"/>
    <property type="molecule type" value="Genomic_DNA"/>
</dbReference>
<evidence type="ECO:0000259" key="1">
    <source>
        <dbReference type="Pfam" id="PF07727"/>
    </source>
</evidence>
<comment type="caution">
    <text evidence="2">The sequence shown here is derived from an EMBL/GenBank/DDBJ whole genome shotgun (WGS) entry which is preliminary data.</text>
</comment>
<protein>
    <submittedName>
        <fullName evidence="2">Retrovirus-related Pol polyprotein from transposon TNT 1-94</fullName>
    </submittedName>
</protein>
<name>A0AAW2QS99_9LAMI</name>
<dbReference type="Pfam" id="PF07727">
    <property type="entry name" value="RVT_2"/>
    <property type="match status" value="1"/>
</dbReference>
<dbReference type="PANTHER" id="PTHR11439">
    <property type="entry name" value="GAG-POL-RELATED RETROTRANSPOSON"/>
    <property type="match status" value="1"/>
</dbReference>
<gene>
    <name evidence="2" type="ORF">Sangu_0392000</name>
</gene>
<sequence>MVISCDAVFNEQTMLQQHQNEMPKIGSSSDTLQMELEPHPIAIENCDPVATESRQFYLNELQTYNLARDRHRCTNVKPPSKLGYEDMVSFALLVSGDEPTTFYGAITSQEKKMWMGAMVMEMESLHKNQTWELVQLPKGKKTIGCKWMYKQKPTILEKEGEKFQARLVAKGYSQQKGIDYDEIFSLVVRHTSIRAVLALITSWNLHLEQTDVKIAFLHGNLEERIYMYAMVCTHPDLAHVVSQVCKYISKLGRHHWDAVKWIFRYLKGTVGHGVIFGSQQNDSLVVGYVDSDYAGD</sequence>
<reference evidence="2" key="2">
    <citation type="journal article" date="2024" name="Plant">
        <title>Genomic evolution and insights into agronomic trait innovations of Sesamum species.</title>
        <authorList>
            <person name="Miao H."/>
            <person name="Wang L."/>
            <person name="Qu L."/>
            <person name="Liu H."/>
            <person name="Sun Y."/>
            <person name="Le M."/>
            <person name="Wang Q."/>
            <person name="Wei S."/>
            <person name="Zheng Y."/>
            <person name="Lin W."/>
            <person name="Duan Y."/>
            <person name="Cao H."/>
            <person name="Xiong S."/>
            <person name="Wang X."/>
            <person name="Wei L."/>
            <person name="Li C."/>
            <person name="Ma Q."/>
            <person name="Ju M."/>
            <person name="Zhao R."/>
            <person name="Li G."/>
            <person name="Mu C."/>
            <person name="Tian Q."/>
            <person name="Mei H."/>
            <person name="Zhang T."/>
            <person name="Gao T."/>
            <person name="Zhang H."/>
        </authorList>
    </citation>
    <scope>NUCLEOTIDE SEQUENCE</scope>
    <source>
        <strain evidence="2">G01</strain>
    </source>
</reference>
<feature type="domain" description="Reverse transcriptase Ty1/copia-type" evidence="1">
    <location>
        <begin position="128"/>
        <end position="233"/>
    </location>
</feature>